<proteinExistence type="predicted"/>
<evidence type="ECO:0000313" key="6">
    <source>
        <dbReference type="EMBL" id="MDB9222920.1"/>
    </source>
</evidence>
<organism evidence="7 9">
    <name type="scientific">Odoribacter splanchnicus</name>
    <dbReference type="NCBI Taxonomy" id="28118"/>
    <lineage>
        <taxon>Bacteria</taxon>
        <taxon>Pseudomonadati</taxon>
        <taxon>Bacteroidota</taxon>
        <taxon>Bacteroidia</taxon>
        <taxon>Bacteroidales</taxon>
        <taxon>Odoribacteraceae</taxon>
        <taxon>Odoribacter</taxon>
    </lineage>
</organism>
<dbReference type="SMART" id="SM00646">
    <property type="entry name" value="Ami_3"/>
    <property type="match status" value="1"/>
</dbReference>
<protein>
    <recommendedName>
        <fullName evidence="2">N-acetylmuramoyl-L-alanine amidase</fullName>
        <ecNumber evidence="2">3.5.1.28</ecNumber>
    </recommendedName>
</protein>
<evidence type="ECO:0000256" key="4">
    <source>
        <dbReference type="SAM" id="MobiDB-lite"/>
    </source>
</evidence>
<dbReference type="SUPFAM" id="SSF53187">
    <property type="entry name" value="Zn-dependent exopeptidases"/>
    <property type="match status" value="1"/>
</dbReference>
<dbReference type="Proteomes" id="UP000283426">
    <property type="component" value="Unassembled WGS sequence"/>
</dbReference>
<dbReference type="GO" id="GO:0008745">
    <property type="term" value="F:N-acetylmuramoyl-L-alanine amidase activity"/>
    <property type="evidence" value="ECO:0007669"/>
    <property type="project" value="UniProtKB-EC"/>
</dbReference>
<evidence type="ECO:0000313" key="9">
    <source>
        <dbReference type="Proteomes" id="UP000283426"/>
    </source>
</evidence>
<evidence type="ECO:0000259" key="5">
    <source>
        <dbReference type="SMART" id="SM00646"/>
    </source>
</evidence>
<gene>
    <name evidence="7" type="ORF">DWW24_06910</name>
    <name evidence="8" type="ORF">DXA53_17280</name>
    <name evidence="6" type="ORF">PN645_07850</name>
</gene>
<evidence type="ECO:0000256" key="1">
    <source>
        <dbReference type="ARBA" id="ARBA00001561"/>
    </source>
</evidence>
<comment type="catalytic activity">
    <reaction evidence="1">
        <text>Hydrolyzes the link between N-acetylmuramoyl residues and L-amino acid residues in certain cell-wall glycopeptides.</text>
        <dbReference type="EC" id="3.5.1.28"/>
    </reaction>
</comment>
<name>A0A3D4ZDW6_9BACT</name>
<dbReference type="Proteomes" id="UP000284434">
    <property type="component" value="Unassembled WGS sequence"/>
</dbReference>
<dbReference type="GO" id="GO:0030288">
    <property type="term" value="C:outer membrane-bounded periplasmic space"/>
    <property type="evidence" value="ECO:0007669"/>
    <property type="project" value="TreeGrafter"/>
</dbReference>
<evidence type="ECO:0000313" key="7">
    <source>
        <dbReference type="EMBL" id="RGV27579.1"/>
    </source>
</evidence>
<dbReference type="Gene3D" id="3.40.630.40">
    <property type="entry name" value="Zn-dependent exopeptidases"/>
    <property type="match status" value="1"/>
</dbReference>
<dbReference type="EMBL" id="QRYW01000012">
    <property type="protein sequence ID" value="RGV27579.1"/>
    <property type="molecule type" value="Genomic_DNA"/>
</dbReference>
<evidence type="ECO:0000313" key="8">
    <source>
        <dbReference type="EMBL" id="RGY03909.1"/>
    </source>
</evidence>
<reference evidence="6" key="2">
    <citation type="submission" date="2023-01" db="EMBL/GenBank/DDBJ databases">
        <title>Human gut microbiome strain richness.</title>
        <authorList>
            <person name="Chen-Liaw A."/>
        </authorList>
    </citation>
    <scope>NUCLEOTIDE SEQUENCE</scope>
    <source>
        <strain evidence="6">RTP21484st1_B7_RTP21484_190118</strain>
    </source>
</reference>
<keyword evidence="3" id="KW-0378">Hydrolase</keyword>
<dbReference type="PANTHER" id="PTHR30404">
    <property type="entry name" value="N-ACETYLMURAMOYL-L-ALANINE AMIDASE"/>
    <property type="match status" value="1"/>
</dbReference>
<feature type="region of interest" description="Disordered" evidence="4">
    <location>
        <begin position="265"/>
        <end position="286"/>
    </location>
</feature>
<comment type="caution">
    <text evidence="7">The sequence shown here is derived from an EMBL/GenBank/DDBJ whole genome shotgun (WGS) entry which is preliminary data.</text>
</comment>
<dbReference type="CDD" id="cd02696">
    <property type="entry name" value="MurNAc-LAA"/>
    <property type="match status" value="1"/>
</dbReference>
<evidence type="ECO:0000256" key="3">
    <source>
        <dbReference type="ARBA" id="ARBA00022801"/>
    </source>
</evidence>
<dbReference type="InterPro" id="IPR050695">
    <property type="entry name" value="N-acetylmuramoyl_amidase_3"/>
</dbReference>
<dbReference type="PANTHER" id="PTHR30404:SF0">
    <property type="entry name" value="N-ACETYLMURAMOYL-L-ALANINE AMIDASE AMIC"/>
    <property type="match status" value="1"/>
</dbReference>
<reference evidence="9 10" key="1">
    <citation type="submission" date="2018-08" db="EMBL/GenBank/DDBJ databases">
        <title>A genome reference for cultivated species of the human gut microbiota.</title>
        <authorList>
            <person name="Zou Y."/>
            <person name="Xue W."/>
            <person name="Luo G."/>
        </authorList>
    </citation>
    <scope>NUCLEOTIDE SEQUENCE [LARGE SCALE GENOMIC DNA]</scope>
    <source>
        <strain evidence="7 9">AF14-6AC</strain>
        <strain evidence="8 10">OF03-11</strain>
    </source>
</reference>
<feature type="domain" description="MurNAc-LAA" evidence="5">
    <location>
        <begin position="100"/>
        <end position="258"/>
    </location>
</feature>
<dbReference type="InterPro" id="IPR002508">
    <property type="entry name" value="MurNAc-LAA_cat"/>
</dbReference>
<dbReference type="Pfam" id="PF01520">
    <property type="entry name" value="Amidase_3"/>
    <property type="match status" value="1"/>
</dbReference>
<sequence>MIIRYGLTGILFWLLVIFSAYESMAQKESGKIKCICIDAGHGGFANKEGDPGAIGALTQEKHLTLGIALKLGKMISERYPDIRVVYTRTKDVPVELNKRGKIANDCKADLFISIHINSCKTPSVRGLETYVLGSTRNKENLEVAMKENAVIRHEKDYEKNYAGFDPTSPESYIIFSLMQNIHQEKSLELAGAVQEEMVKATNHKDRGVRQAGYLVLKDATMPAILVESGFISNREDEKFLMSQAGQTKIATAIFKGIETYKRQVEKKSSVNRSGQPGPVVASDGNQPVKAAEVQKTQVAESGKNELFYAIQVASVPSKVKTPAKLCTGEKVEEINSGGRYRYYVAKDKELDVVKKKLSSVKRKVKDCFIIAIYNNKVITVAEARKLESEK</sequence>
<evidence type="ECO:0000256" key="2">
    <source>
        <dbReference type="ARBA" id="ARBA00011901"/>
    </source>
</evidence>
<dbReference type="AlphaFoldDB" id="A0A3D4ZDW6"/>
<evidence type="ECO:0000313" key="10">
    <source>
        <dbReference type="Proteomes" id="UP000284434"/>
    </source>
</evidence>
<dbReference type="FunFam" id="3.40.630.40:FF:000005">
    <property type="entry name" value="N-acetylmuramoyl-L-alanine amidase (AmiA)"/>
    <property type="match status" value="1"/>
</dbReference>
<dbReference type="GO" id="GO:0009253">
    <property type="term" value="P:peptidoglycan catabolic process"/>
    <property type="evidence" value="ECO:0007669"/>
    <property type="project" value="InterPro"/>
</dbReference>
<dbReference type="OMA" id="MISERYP"/>
<dbReference type="Proteomes" id="UP001212263">
    <property type="component" value="Unassembled WGS sequence"/>
</dbReference>
<dbReference type="RefSeq" id="WP_013613787.1">
    <property type="nucleotide sequence ID" value="NZ_JAQMRB010000011.1"/>
</dbReference>
<dbReference type="EMBL" id="JAQMRD010000008">
    <property type="protein sequence ID" value="MDB9222920.1"/>
    <property type="molecule type" value="Genomic_DNA"/>
</dbReference>
<accession>A0A3D4ZDW6</accession>
<dbReference type="EC" id="3.5.1.28" evidence="2"/>
<dbReference type="EMBL" id="QSCO01000030">
    <property type="protein sequence ID" value="RGY03909.1"/>
    <property type="molecule type" value="Genomic_DNA"/>
</dbReference>